<keyword evidence="2" id="KW-0472">Membrane</keyword>
<keyword evidence="3" id="KW-0732">Signal</keyword>
<dbReference type="Proteomes" id="UP000598217">
    <property type="component" value="Unassembled WGS sequence"/>
</dbReference>
<proteinExistence type="predicted"/>
<feature type="compositionally biased region" description="Low complexity" evidence="1">
    <location>
        <begin position="151"/>
        <end position="164"/>
    </location>
</feature>
<feature type="signal peptide" evidence="3">
    <location>
        <begin position="1"/>
        <end position="32"/>
    </location>
</feature>
<evidence type="ECO:0000256" key="1">
    <source>
        <dbReference type="SAM" id="MobiDB-lite"/>
    </source>
</evidence>
<comment type="caution">
    <text evidence="4">The sequence shown here is derived from an EMBL/GenBank/DDBJ whole genome shotgun (WGS) entry which is preliminary data.</text>
</comment>
<gene>
    <name evidence="4" type="ORF">H4W79_000232</name>
</gene>
<evidence type="ECO:0000256" key="3">
    <source>
        <dbReference type="SAM" id="SignalP"/>
    </source>
</evidence>
<keyword evidence="5" id="KW-1185">Reference proteome</keyword>
<dbReference type="EMBL" id="JADBDY010000001">
    <property type="protein sequence ID" value="MBE1456018.1"/>
    <property type="molecule type" value="Genomic_DNA"/>
</dbReference>
<feature type="compositionally biased region" description="Basic and acidic residues" evidence="1">
    <location>
        <begin position="501"/>
        <end position="537"/>
    </location>
</feature>
<keyword evidence="2" id="KW-0812">Transmembrane</keyword>
<organism evidence="4 5">
    <name type="scientific">Nocardiopsis terrae</name>
    <dbReference type="NCBI Taxonomy" id="372655"/>
    <lineage>
        <taxon>Bacteria</taxon>
        <taxon>Bacillati</taxon>
        <taxon>Actinomycetota</taxon>
        <taxon>Actinomycetes</taxon>
        <taxon>Streptosporangiales</taxon>
        <taxon>Nocardiopsidaceae</taxon>
        <taxon>Nocardiopsis</taxon>
    </lineage>
</organism>
<evidence type="ECO:0000313" key="4">
    <source>
        <dbReference type="EMBL" id="MBE1456018.1"/>
    </source>
</evidence>
<keyword evidence="2" id="KW-1133">Transmembrane helix</keyword>
<sequence>MTRRARLRFGAVVTGIVMLSSPLLWPAAPASAEPVPVDPYANCPTLIYYTVPEASGGLFEIAETVLGDPVRASEIYEYTQGRVQPDGGALTSDQELRPGWHLIMPWDAAGEGVLEGQDPLCVAAVDAALAQGSTPPAPPAPPPKPEEEPSESPSPTAEPSEEASGGFFTPGSTRPNINPKYLAIGLSVLVTLTVFALFWQPILRGVSWPFRRIAALPWRVPKPPRFVRTLRRERRRRDASDVIAADRGAAKRANIAFAELLSAPAEVPARPVAVFTAPRMITVLVPANSTPPAASWRVLRPTVWRHSRSKSATSAVRFNTTTHTGLGLVTQGLLVSMGIIERPVGGEQVFVDFMRLKGLLTIGGHQRTAVEALEIAADGLRECGLGVRELERGEPLRAALRKDLTPPPGLEPAPMSGRSGLREIRRVVLLPRPLRSEDEDVLPLLPEDTLVLAQGESRYAHWHWTVTEDGVMDTGPLGVTVTLRSSRARERKRAVRLSGQRPRDSTVRDKARDQNERGRRGDPGRRDPRRAAGDHASRPRPGRPPQAAGQSGPAGRR</sequence>
<reference evidence="4 5" key="1">
    <citation type="submission" date="2020-10" db="EMBL/GenBank/DDBJ databases">
        <title>Sequencing the genomes of 1000 actinobacteria strains.</title>
        <authorList>
            <person name="Klenk H.-P."/>
        </authorList>
    </citation>
    <scope>NUCLEOTIDE SEQUENCE [LARGE SCALE GENOMIC DNA]</scope>
    <source>
        <strain evidence="4 5">DSM 45157</strain>
    </source>
</reference>
<dbReference type="RefSeq" id="WP_191275491.1">
    <property type="nucleotide sequence ID" value="NZ_BMXJ01000009.1"/>
</dbReference>
<feature type="region of interest" description="Disordered" evidence="1">
    <location>
        <begin position="484"/>
        <end position="557"/>
    </location>
</feature>
<accession>A0ABR9HAI4</accession>
<evidence type="ECO:0000313" key="5">
    <source>
        <dbReference type="Proteomes" id="UP000598217"/>
    </source>
</evidence>
<evidence type="ECO:0000256" key="2">
    <source>
        <dbReference type="SAM" id="Phobius"/>
    </source>
</evidence>
<protein>
    <submittedName>
        <fullName evidence="4">Uncharacterized protein</fullName>
    </submittedName>
</protein>
<feature type="transmembrane region" description="Helical" evidence="2">
    <location>
        <begin position="181"/>
        <end position="203"/>
    </location>
</feature>
<feature type="region of interest" description="Disordered" evidence="1">
    <location>
        <begin position="131"/>
        <end position="171"/>
    </location>
</feature>
<name>A0ABR9HAI4_9ACTN</name>
<feature type="chain" id="PRO_5045873056" evidence="3">
    <location>
        <begin position="33"/>
        <end position="557"/>
    </location>
</feature>